<sequence length="412" mass="43634">MAFPHGTEAGGAGAAAGWIGPVVAWSTRLDESALDALIRALREDGREVIGPTVRDGAVVLAPITAPSDLPAGWRDIQDAGRYRLAPAPGETTRFTHAAPAQGWKRFVHPPEDRLWRAHRPAHGDLTLEDPPPPPPPRAFLGVRPCDLAALEILDRVLAGPDQPDPAYALRRRDALVVSVDCGTPAASCFCATMDTGPAARDGFDLALVELVAEDGRPVYLARAGSPAGADLLDRLPGTPANDADRETATSQRDRAVATQTRALPPGIRGVLAGAIDSRHWDEVAARCLACGNCTLCCPTCFCATVEDSTSLDGRTAERWRRWSSCFTEAFSYIHGGAVRGDRGNRYRQWITHKLSAWHDQFGGSGCVGCGRCITWCPVGIDITAEAATLDAEAHARAGAPTPGTAAIAATHP</sequence>
<dbReference type="GO" id="GO:0046872">
    <property type="term" value="F:metal ion binding"/>
    <property type="evidence" value="ECO:0007669"/>
    <property type="project" value="UniProtKB-KW"/>
</dbReference>
<name>A0A7W6RF85_9PROT</name>
<dbReference type="Proteomes" id="UP000554286">
    <property type="component" value="Unassembled WGS sequence"/>
</dbReference>
<dbReference type="EMBL" id="JACIGK010000025">
    <property type="protein sequence ID" value="MBB4267337.1"/>
    <property type="molecule type" value="Genomic_DNA"/>
</dbReference>
<dbReference type="PROSITE" id="PS00198">
    <property type="entry name" value="4FE4S_FER_1"/>
    <property type="match status" value="1"/>
</dbReference>
<evidence type="ECO:0000259" key="5">
    <source>
        <dbReference type="PROSITE" id="PS51379"/>
    </source>
</evidence>
<dbReference type="PROSITE" id="PS51379">
    <property type="entry name" value="4FE4S_FER_2"/>
    <property type="match status" value="2"/>
</dbReference>
<accession>A0A7W6RF85</accession>
<organism evidence="6 7">
    <name type="scientific">Roseospira visakhapatnamensis</name>
    <dbReference type="NCBI Taxonomy" id="390880"/>
    <lineage>
        <taxon>Bacteria</taxon>
        <taxon>Pseudomonadati</taxon>
        <taxon>Pseudomonadota</taxon>
        <taxon>Alphaproteobacteria</taxon>
        <taxon>Rhodospirillales</taxon>
        <taxon>Rhodospirillaceae</taxon>
        <taxon>Roseospira</taxon>
    </lineage>
</organism>
<reference evidence="6 7" key="1">
    <citation type="submission" date="2020-08" db="EMBL/GenBank/DDBJ databases">
        <title>Genome sequencing of Purple Non-Sulfur Bacteria from various extreme environments.</title>
        <authorList>
            <person name="Mayer M."/>
        </authorList>
    </citation>
    <scope>NUCLEOTIDE SEQUENCE [LARGE SCALE GENOMIC DNA]</scope>
    <source>
        <strain evidence="6 7">JA131</strain>
    </source>
</reference>
<proteinExistence type="predicted"/>
<dbReference type="SUPFAM" id="SSF46548">
    <property type="entry name" value="alpha-helical ferredoxin"/>
    <property type="match status" value="1"/>
</dbReference>
<dbReference type="InterPro" id="IPR017896">
    <property type="entry name" value="4Fe4S_Fe-S-bd"/>
</dbReference>
<protein>
    <submittedName>
        <fullName evidence="6">Fe-S-cluster-containing hydrogenase component 2</fullName>
    </submittedName>
</protein>
<comment type="caution">
    <text evidence="6">The sequence shown here is derived from an EMBL/GenBank/DDBJ whole genome shotgun (WGS) entry which is preliminary data.</text>
</comment>
<keyword evidence="3" id="KW-0411">Iron-sulfur</keyword>
<evidence type="ECO:0000256" key="4">
    <source>
        <dbReference type="SAM" id="MobiDB-lite"/>
    </source>
</evidence>
<evidence type="ECO:0000313" key="6">
    <source>
        <dbReference type="EMBL" id="MBB4267337.1"/>
    </source>
</evidence>
<feature type="region of interest" description="Disordered" evidence="4">
    <location>
        <begin position="230"/>
        <end position="252"/>
    </location>
</feature>
<dbReference type="InterPro" id="IPR017900">
    <property type="entry name" value="4Fe4S_Fe_S_CS"/>
</dbReference>
<feature type="compositionally biased region" description="Basic and acidic residues" evidence="4">
    <location>
        <begin position="242"/>
        <end position="252"/>
    </location>
</feature>
<dbReference type="PANTHER" id="PTHR40447:SF1">
    <property type="entry name" value="ANAEROBIC SULFITE REDUCTASE SUBUNIT A"/>
    <property type="match status" value="1"/>
</dbReference>
<evidence type="ECO:0000256" key="2">
    <source>
        <dbReference type="ARBA" id="ARBA00023004"/>
    </source>
</evidence>
<dbReference type="AlphaFoldDB" id="A0A7W6RF85"/>
<dbReference type="GO" id="GO:0051536">
    <property type="term" value="F:iron-sulfur cluster binding"/>
    <property type="evidence" value="ECO:0007669"/>
    <property type="project" value="UniProtKB-KW"/>
</dbReference>
<dbReference type="RefSeq" id="WP_184046637.1">
    <property type="nucleotide sequence ID" value="NZ_JACIGK010000025.1"/>
</dbReference>
<keyword evidence="7" id="KW-1185">Reference proteome</keyword>
<evidence type="ECO:0000256" key="3">
    <source>
        <dbReference type="ARBA" id="ARBA00023014"/>
    </source>
</evidence>
<keyword evidence="1" id="KW-0479">Metal-binding</keyword>
<keyword evidence="2" id="KW-0408">Iron</keyword>
<feature type="domain" description="4Fe-4S ferredoxin-type" evidence="5">
    <location>
        <begin position="276"/>
        <end position="308"/>
    </location>
</feature>
<evidence type="ECO:0000256" key="1">
    <source>
        <dbReference type="ARBA" id="ARBA00022723"/>
    </source>
</evidence>
<feature type="domain" description="4Fe-4S ferredoxin-type" evidence="5">
    <location>
        <begin position="357"/>
        <end position="385"/>
    </location>
</feature>
<dbReference type="Pfam" id="PF17179">
    <property type="entry name" value="Fer4_22"/>
    <property type="match status" value="1"/>
</dbReference>
<dbReference type="PANTHER" id="PTHR40447">
    <property type="entry name" value="ANAEROBIC SULFITE REDUCTASE SUBUNIT A"/>
    <property type="match status" value="1"/>
</dbReference>
<gene>
    <name evidence="6" type="ORF">GGD89_002978</name>
</gene>
<evidence type="ECO:0000313" key="7">
    <source>
        <dbReference type="Proteomes" id="UP000554286"/>
    </source>
</evidence>